<proteinExistence type="inferred from homology"/>
<evidence type="ECO:0000313" key="6">
    <source>
        <dbReference type="Proteomes" id="UP001472866"/>
    </source>
</evidence>
<dbReference type="InterPro" id="IPR008778">
    <property type="entry name" value="Pirin_C_dom"/>
</dbReference>
<dbReference type="AlphaFoldDB" id="A0AAX4P5U3"/>
<dbReference type="InterPro" id="IPR014710">
    <property type="entry name" value="RmlC-like_jellyroll"/>
</dbReference>
<dbReference type="EMBL" id="CP151504">
    <property type="protein sequence ID" value="WZN61386.1"/>
    <property type="molecule type" value="Genomic_DNA"/>
</dbReference>
<dbReference type="CDD" id="cd02909">
    <property type="entry name" value="cupin_pirin_N"/>
    <property type="match status" value="1"/>
</dbReference>
<dbReference type="InterPro" id="IPR012093">
    <property type="entry name" value="Pirin"/>
</dbReference>
<organism evidence="5 6">
    <name type="scientific">Chloropicon roscoffensis</name>
    <dbReference type="NCBI Taxonomy" id="1461544"/>
    <lineage>
        <taxon>Eukaryota</taxon>
        <taxon>Viridiplantae</taxon>
        <taxon>Chlorophyta</taxon>
        <taxon>Chloropicophyceae</taxon>
        <taxon>Chloropicales</taxon>
        <taxon>Chloropicaceae</taxon>
        <taxon>Chloropicon</taxon>
    </lineage>
</organism>
<dbReference type="Pfam" id="PF02678">
    <property type="entry name" value="Pirin"/>
    <property type="match status" value="1"/>
</dbReference>
<name>A0AAX4P5U3_9CHLO</name>
<evidence type="ECO:0000256" key="2">
    <source>
        <dbReference type="RuleBase" id="RU003457"/>
    </source>
</evidence>
<feature type="domain" description="Pirin N-terminal" evidence="3">
    <location>
        <begin position="111"/>
        <end position="210"/>
    </location>
</feature>
<dbReference type="InterPro" id="IPR011051">
    <property type="entry name" value="RmlC_Cupin_sf"/>
</dbReference>
<dbReference type="SUPFAM" id="SSF51182">
    <property type="entry name" value="RmlC-like cupins"/>
    <property type="match status" value="1"/>
</dbReference>
<protein>
    <submittedName>
        <fullName evidence="5">Pirin</fullName>
    </submittedName>
</protein>
<dbReference type="CDD" id="cd02247">
    <property type="entry name" value="cupin_pirin_C"/>
    <property type="match status" value="1"/>
</dbReference>
<keyword evidence="6" id="KW-1185">Reference proteome</keyword>
<dbReference type="Proteomes" id="UP001472866">
    <property type="component" value="Chromosome 04"/>
</dbReference>
<dbReference type="InterPro" id="IPR003829">
    <property type="entry name" value="Pirin_N_dom"/>
</dbReference>
<accession>A0AAX4P5U3</accession>
<feature type="domain" description="Pirin C-terminal" evidence="4">
    <location>
        <begin position="272"/>
        <end position="367"/>
    </location>
</feature>
<dbReference type="PANTHER" id="PTHR13903">
    <property type="entry name" value="PIRIN-RELATED"/>
    <property type="match status" value="1"/>
</dbReference>
<evidence type="ECO:0000313" key="5">
    <source>
        <dbReference type="EMBL" id="WZN61386.1"/>
    </source>
</evidence>
<evidence type="ECO:0000256" key="1">
    <source>
        <dbReference type="ARBA" id="ARBA00008416"/>
    </source>
</evidence>
<dbReference type="PANTHER" id="PTHR13903:SF8">
    <property type="entry name" value="PIRIN"/>
    <property type="match status" value="1"/>
</dbReference>
<evidence type="ECO:0000259" key="3">
    <source>
        <dbReference type="Pfam" id="PF02678"/>
    </source>
</evidence>
<evidence type="ECO:0000259" key="4">
    <source>
        <dbReference type="Pfam" id="PF05726"/>
    </source>
</evidence>
<dbReference type="Gene3D" id="2.60.120.10">
    <property type="entry name" value="Jelly Rolls"/>
    <property type="match status" value="2"/>
</dbReference>
<comment type="similarity">
    <text evidence="1 2">Belongs to the pirin family.</text>
</comment>
<gene>
    <name evidence="5" type="ORF">HKI87_04g29210</name>
</gene>
<dbReference type="Pfam" id="PF05726">
    <property type="entry name" value="Pirin_C"/>
    <property type="match status" value="1"/>
</dbReference>
<sequence length="376" mass="41447">MSVLARILAPKKAVLSQLIHIRFAELRHLREYSSHAARRATTTTTATLFTRTLLCTLALWLLLTLSSKLSPPLLPDLDSDHPHHDSMASSALRGLKTVVKGQKMMEGGGVPVYRTIGTSAMRNLDPFLMLDEFKSPSRDAEMGFPNHPHRGFETCTIMLRGSVEHGDHGGNSGVIGPGGVQWMTAGRGIVHSEFPKSKGDEMLHGFQLWINLPKKDKMCKPRYQDYQGDRIPIFQGDGYSVRVISGEHSGVSGPVTLRIPGFLFDVRLEGSGSKKFSHDFPADWNSFAYVYETEGEGALAGRDPVPRASHVLANDGTTLEASTEGTLKFLLFAGKPIDEPIVQYGPFVMNTDEEIQQAFMDYQSGRLQSSDVEMIT</sequence>
<reference evidence="5 6" key="1">
    <citation type="submission" date="2024-03" db="EMBL/GenBank/DDBJ databases">
        <title>Complete genome sequence of the green alga Chloropicon roscoffensis RCC1871.</title>
        <authorList>
            <person name="Lemieux C."/>
            <person name="Pombert J.-F."/>
            <person name="Otis C."/>
            <person name="Turmel M."/>
        </authorList>
    </citation>
    <scope>NUCLEOTIDE SEQUENCE [LARGE SCALE GENOMIC DNA]</scope>
    <source>
        <strain evidence="5 6">RCC1871</strain>
    </source>
</reference>